<dbReference type="Pfam" id="PF03965">
    <property type="entry name" value="Penicillinase_R"/>
    <property type="match status" value="1"/>
</dbReference>
<gene>
    <name evidence="5" type="ORF">PZE19_15680</name>
</gene>
<accession>A0ABT6FCB5</accession>
<comment type="similarity">
    <text evidence="1">Belongs to the BlaI transcriptional regulatory family.</text>
</comment>
<evidence type="ECO:0000313" key="6">
    <source>
        <dbReference type="Proteomes" id="UP001216907"/>
    </source>
</evidence>
<reference evidence="5 6" key="1">
    <citation type="submission" date="2023-03" db="EMBL/GenBank/DDBJ databases">
        <title>Paludisphaera mucosa sp. nov. a novel planctomycete from northern fen.</title>
        <authorList>
            <person name="Ivanova A."/>
        </authorList>
    </citation>
    <scope>NUCLEOTIDE SEQUENCE [LARGE SCALE GENOMIC DNA]</scope>
    <source>
        <strain evidence="5 6">Pla2</strain>
    </source>
</reference>
<keyword evidence="3" id="KW-0238">DNA-binding</keyword>
<protein>
    <submittedName>
        <fullName evidence="5">BlaI/MecI/CopY family transcriptional regulator</fullName>
    </submittedName>
</protein>
<organism evidence="5 6">
    <name type="scientific">Paludisphaera mucosa</name>
    <dbReference type="NCBI Taxonomy" id="3030827"/>
    <lineage>
        <taxon>Bacteria</taxon>
        <taxon>Pseudomonadati</taxon>
        <taxon>Planctomycetota</taxon>
        <taxon>Planctomycetia</taxon>
        <taxon>Isosphaerales</taxon>
        <taxon>Isosphaeraceae</taxon>
        <taxon>Paludisphaera</taxon>
    </lineage>
</organism>
<dbReference type="InterPro" id="IPR036388">
    <property type="entry name" value="WH-like_DNA-bd_sf"/>
</dbReference>
<keyword evidence="6" id="KW-1185">Reference proteome</keyword>
<dbReference type="Gene3D" id="1.10.10.10">
    <property type="entry name" value="Winged helix-like DNA-binding domain superfamily/Winged helix DNA-binding domain"/>
    <property type="match status" value="1"/>
</dbReference>
<evidence type="ECO:0000313" key="5">
    <source>
        <dbReference type="EMBL" id="MDG3005229.1"/>
    </source>
</evidence>
<sequence>MPKHDPREGLGARERQIMDAVYRLGEASVAEVLAALADPPSYSSVRTMIRSLEAKGLLKHRQEGIRYVYRPAHSRETAKASALKNLMQTFFAGSAAATVEAILDPSVAKLSDDDLDRLERLIRQARNPEE</sequence>
<dbReference type="Proteomes" id="UP001216907">
    <property type="component" value="Unassembled WGS sequence"/>
</dbReference>
<dbReference type="InterPro" id="IPR005650">
    <property type="entry name" value="BlaI_family"/>
</dbReference>
<dbReference type="EMBL" id="JARRAG010000002">
    <property type="protein sequence ID" value="MDG3005229.1"/>
    <property type="molecule type" value="Genomic_DNA"/>
</dbReference>
<dbReference type="InterPro" id="IPR036390">
    <property type="entry name" value="WH_DNA-bd_sf"/>
</dbReference>
<keyword evidence="2" id="KW-0805">Transcription regulation</keyword>
<evidence type="ECO:0000256" key="2">
    <source>
        <dbReference type="ARBA" id="ARBA00023015"/>
    </source>
</evidence>
<dbReference type="PIRSF" id="PIRSF019455">
    <property type="entry name" value="CopR_AtkY"/>
    <property type="match status" value="1"/>
</dbReference>
<keyword evidence="4" id="KW-0804">Transcription</keyword>
<proteinExistence type="inferred from homology"/>
<evidence type="ECO:0000256" key="4">
    <source>
        <dbReference type="ARBA" id="ARBA00023163"/>
    </source>
</evidence>
<evidence type="ECO:0000256" key="1">
    <source>
        <dbReference type="ARBA" id="ARBA00011046"/>
    </source>
</evidence>
<dbReference type="SUPFAM" id="SSF46785">
    <property type="entry name" value="Winged helix' DNA-binding domain"/>
    <property type="match status" value="1"/>
</dbReference>
<evidence type="ECO:0000256" key="3">
    <source>
        <dbReference type="ARBA" id="ARBA00023125"/>
    </source>
</evidence>
<name>A0ABT6FCB5_9BACT</name>
<comment type="caution">
    <text evidence="5">The sequence shown here is derived from an EMBL/GenBank/DDBJ whole genome shotgun (WGS) entry which is preliminary data.</text>
</comment>
<dbReference type="RefSeq" id="WP_277861574.1">
    <property type="nucleotide sequence ID" value="NZ_JARRAG010000002.1"/>
</dbReference>